<dbReference type="GO" id="GO:0005576">
    <property type="term" value="C:extracellular region"/>
    <property type="evidence" value="ECO:0007669"/>
    <property type="project" value="UniProtKB-SubCell"/>
</dbReference>
<keyword evidence="5" id="KW-0645">Protease</keyword>
<dbReference type="InterPro" id="IPR011050">
    <property type="entry name" value="Pectin_lyase_fold/virulence"/>
</dbReference>
<dbReference type="EC" id="3.4.21.-" evidence="5"/>
<evidence type="ECO:0000256" key="1">
    <source>
        <dbReference type="ARBA" id="ARBA00004613"/>
    </source>
</evidence>
<accession>A0A377HHU7</accession>
<dbReference type="PANTHER" id="PTHR12338:SF8">
    <property type="entry name" value="HEME_HEMOPEXIN-BINDING PROTEIN"/>
    <property type="match status" value="1"/>
</dbReference>
<dbReference type="Pfam" id="PF24078">
    <property type="entry name" value="Beta-sol_PIC_HAP1_IgA0_2nd"/>
    <property type="match status" value="1"/>
</dbReference>
<dbReference type="Proteomes" id="UP000254429">
    <property type="component" value="Unassembled WGS sequence"/>
</dbReference>
<comment type="subcellular location">
    <subcellularLocation>
        <location evidence="1">Secreted</location>
    </subcellularLocation>
</comment>
<dbReference type="InterPro" id="IPR057393">
    <property type="entry name" value="PIC_HAP1_IgA0_b-sol2"/>
</dbReference>
<gene>
    <name evidence="5" type="primary">pic_2</name>
    <name evidence="5" type="ORF">NCTC8500_05924</name>
</gene>
<evidence type="ECO:0000313" key="5">
    <source>
        <dbReference type="EMBL" id="STO53355.1"/>
    </source>
</evidence>
<name>A0A377HHU7_ECOLX</name>
<dbReference type="Gene3D" id="3.30.160.280">
    <property type="match status" value="1"/>
</dbReference>
<dbReference type="AlphaFoldDB" id="A0A377HHU7"/>
<evidence type="ECO:0000256" key="3">
    <source>
        <dbReference type="ARBA" id="ARBA00022729"/>
    </source>
</evidence>
<dbReference type="InterPro" id="IPR012332">
    <property type="entry name" value="Autotransporter_pectin_lyase_C"/>
</dbReference>
<dbReference type="InterPro" id="IPR050909">
    <property type="entry name" value="Bact_Autotransporter_VF"/>
</dbReference>
<keyword evidence="5" id="KW-0378">Hydrolase</keyword>
<proteinExistence type="predicted"/>
<dbReference type="Gene3D" id="2.160.20.20">
    <property type="match status" value="1"/>
</dbReference>
<keyword evidence="2" id="KW-0964">Secreted</keyword>
<dbReference type="EMBL" id="UGFG01000002">
    <property type="protein sequence ID" value="STO53355.1"/>
    <property type="molecule type" value="Genomic_DNA"/>
</dbReference>
<dbReference type="GO" id="GO:0008233">
    <property type="term" value="F:peptidase activity"/>
    <property type="evidence" value="ECO:0007669"/>
    <property type="project" value="UniProtKB-KW"/>
</dbReference>
<dbReference type="GO" id="GO:0006508">
    <property type="term" value="P:proteolysis"/>
    <property type="evidence" value="ECO:0007669"/>
    <property type="project" value="UniProtKB-KW"/>
</dbReference>
<keyword evidence="3" id="KW-0732">Signal</keyword>
<evidence type="ECO:0000259" key="4">
    <source>
        <dbReference type="Pfam" id="PF24078"/>
    </source>
</evidence>
<evidence type="ECO:0000313" key="6">
    <source>
        <dbReference type="Proteomes" id="UP000254429"/>
    </source>
</evidence>
<protein>
    <submittedName>
        <fullName evidence="5">Serine protease (Autotransporter)</fullName>
        <ecNumber evidence="5">3.4.21.-</ecNumber>
    </submittedName>
</protein>
<dbReference type="PANTHER" id="PTHR12338">
    <property type="entry name" value="AUTOTRANSPORTER"/>
    <property type="match status" value="1"/>
</dbReference>
<feature type="domain" description="PIC/HAP1/IgA0-like second beta-solenoid repeat region" evidence="4">
    <location>
        <begin position="285"/>
        <end position="445"/>
    </location>
</feature>
<sequence>MHGQKGNDLNAGKNLVFSGQNGAIVLKDSVTQGAGYLEFKDSYTVSAESGKTWTGAGIITDKGTNVTWKVNGVAGDNLHKLGEGTLTINGTGVNPGGLKTGDGTVVLNQQADAAGNVQAFSSVNLASGRPTVVLGDASQVNPDNISWGYRGGTLDLNGNAVTFTRLLAADYGAVITNSAQQKSSLLLDLKAIDTNVNEPSIGSISPFGGKGTPGNLYSRNLNGQTSYYILKSATYGNTLWGNSLNDPNQWEFVGTDKNKAIQTVKDRILAERAKQPVIYHGQLTGNMDVTIPPLPGGRKAIFDGSINMPEGTLSQDGGTLIFQGHPVIHASVNGSAPVSLTQKDWEKRDFTLKTLSLKNADFHLSRNAVQNSDIHSDNSHITLGSSKVFVDKNDGTGNYVSAVEGISTPDAVNDRSQYQGNITLNNNSTLNINSRFTGGIEAHNSQVNVTSPGCRAAKQRCLREQFSFSTGWWTPDDVQRYLQ</sequence>
<reference evidence="5 6" key="1">
    <citation type="submission" date="2018-06" db="EMBL/GenBank/DDBJ databases">
        <authorList>
            <consortium name="Pathogen Informatics"/>
            <person name="Doyle S."/>
        </authorList>
    </citation>
    <scope>NUCLEOTIDE SEQUENCE [LARGE SCALE GENOMIC DNA]</scope>
    <source>
        <strain evidence="5 6">NCTC8500</strain>
    </source>
</reference>
<organism evidence="5 6">
    <name type="scientific">Escherichia coli</name>
    <dbReference type="NCBI Taxonomy" id="562"/>
    <lineage>
        <taxon>Bacteria</taxon>
        <taxon>Pseudomonadati</taxon>
        <taxon>Pseudomonadota</taxon>
        <taxon>Gammaproteobacteria</taxon>
        <taxon>Enterobacterales</taxon>
        <taxon>Enterobacteriaceae</taxon>
        <taxon>Escherichia</taxon>
    </lineage>
</organism>
<dbReference type="SUPFAM" id="SSF51126">
    <property type="entry name" value="Pectin lyase-like"/>
    <property type="match status" value="1"/>
</dbReference>
<evidence type="ECO:0000256" key="2">
    <source>
        <dbReference type="ARBA" id="ARBA00022525"/>
    </source>
</evidence>